<dbReference type="Gene3D" id="2.60.40.150">
    <property type="entry name" value="C2 domain"/>
    <property type="match status" value="2"/>
</dbReference>
<name>A0A7K4VYG7_9TYRA</name>
<dbReference type="FunFam" id="2.60.40.150:FF:000163">
    <property type="entry name" value="Copine 7"/>
    <property type="match status" value="1"/>
</dbReference>
<comment type="caution">
    <text evidence="4">The sequence shown here is derived from an EMBL/GenBank/DDBJ whole genome shotgun (WGS) entry which is preliminary data.</text>
</comment>
<dbReference type="EMBL" id="VZRD01000005">
    <property type="protein sequence ID" value="NWR27083.1"/>
    <property type="molecule type" value="Genomic_DNA"/>
</dbReference>
<evidence type="ECO:0000256" key="2">
    <source>
        <dbReference type="ARBA" id="ARBA00022737"/>
    </source>
</evidence>
<dbReference type="GO" id="GO:0005886">
    <property type="term" value="C:plasma membrane"/>
    <property type="evidence" value="ECO:0007669"/>
    <property type="project" value="TreeGrafter"/>
</dbReference>
<dbReference type="PROSITE" id="PS50004">
    <property type="entry name" value="C2"/>
    <property type="match status" value="2"/>
</dbReference>
<dbReference type="FunFam" id="2.60.40.150:FF:000132">
    <property type="entry name" value="Copine 7"/>
    <property type="match status" value="1"/>
</dbReference>
<dbReference type="SUPFAM" id="SSF53300">
    <property type="entry name" value="vWA-like"/>
    <property type="match status" value="1"/>
</dbReference>
<feature type="non-terminal residue" evidence="4">
    <location>
        <position position="597"/>
    </location>
</feature>
<dbReference type="InterPro" id="IPR035892">
    <property type="entry name" value="C2_domain_sf"/>
</dbReference>
<feature type="non-terminal residue" evidence="4">
    <location>
        <position position="1"/>
    </location>
</feature>
<dbReference type="Pfam" id="PF00168">
    <property type="entry name" value="C2"/>
    <property type="match status" value="2"/>
</dbReference>
<proteinExistence type="inferred from homology"/>
<dbReference type="GO" id="GO:0071277">
    <property type="term" value="P:cellular response to calcium ion"/>
    <property type="evidence" value="ECO:0007669"/>
    <property type="project" value="TreeGrafter"/>
</dbReference>
<evidence type="ECO:0000259" key="3">
    <source>
        <dbReference type="PROSITE" id="PS50004"/>
    </source>
</evidence>
<dbReference type="SMART" id="SM00327">
    <property type="entry name" value="VWA"/>
    <property type="match status" value="1"/>
</dbReference>
<comment type="similarity">
    <text evidence="1">Belongs to the copine family.</text>
</comment>
<dbReference type="Pfam" id="PF07002">
    <property type="entry name" value="Copine"/>
    <property type="match status" value="2"/>
</dbReference>
<protein>
    <submittedName>
        <fullName evidence="4">CPNE7 protein</fullName>
    </submittedName>
</protein>
<feature type="domain" description="C2" evidence="3">
    <location>
        <begin position="4"/>
        <end position="131"/>
    </location>
</feature>
<evidence type="ECO:0000256" key="1">
    <source>
        <dbReference type="ARBA" id="ARBA00009048"/>
    </source>
</evidence>
<accession>A0A7K4VYG7</accession>
<dbReference type="InterPro" id="IPR000008">
    <property type="entry name" value="C2_dom"/>
</dbReference>
<dbReference type="CDD" id="cd04048">
    <property type="entry name" value="C2A_Copine"/>
    <property type="match status" value="1"/>
</dbReference>
<dbReference type="PANTHER" id="PTHR10857">
    <property type="entry name" value="COPINE"/>
    <property type="match status" value="1"/>
</dbReference>
<dbReference type="AlphaFoldDB" id="A0A7K4VYG7"/>
<keyword evidence="2" id="KW-0677">Repeat</keyword>
<gene>
    <name evidence="4" type="primary">Cpne7</name>
    <name evidence="4" type="ORF">TACRUB_R10910</name>
</gene>
<keyword evidence="5" id="KW-1185">Reference proteome</keyword>
<dbReference type="InterPro" id="IPR010734">
    <property type="entry name" value="Copine_C"/>
</dbReference>
<dbReference type="InterPro" id="IPR002035">
    <property type="entry name" value="VWF_A"/>
</dbReference>
<dbReference type="Proteomes" id="UP000540952">
    <property type="component" value="Unassembled WGS sequence"/>
</dbReference>
<sequence length="597" mass="67026">PRAPAGMGAVPEPSPQAPLAVLSKVELRVSCKHLLDRDTLNKSDPCVLLLMQSQGQWMEVDRSEVIKSNLNPVFAKIFTVDYYFEEVQKLRFEVYDSHGHTGVGTHDDDFLGGMECTVGQVSPGTPTWGPPPWCPHPNAGLLQIVAQKRVTKPLFLKYGKFAGKSTITIISEEISGNNGYVELAFRAKKLDDKDLFSKSDPFLEIYRIDDDCSEQLVYRTEVVKNNLSPVWEPFKVSLNSLCSCEEKRKLRGVVWDYDSRGKHDFIGEFFTTFEEMQKAMGENKVQWDCMNPKYKIKKRNYKNSGVVVLLDLKIHRVYSFLDYIMGGCQIHFTVAIDFTASNGDPRNSCSLHYINPYQPNEYLKALVAVGEICQDYDSDKKFSALGFGARIPPKYEVSHDFAINFNPDNDECEGKSSSRRVWSLARMSLLTPHTPSGIQGVVESYQSCLPKIQLYGPTNVAPIITKVARVAADEERTKEASQYFILLILTDGVVTDMADTREAIVRASYLPMSIIIVGVGNADFTDMQILDGDDGVLRSPKGEPVLRDIVQFVPFREFKNASPTALAKCVLAEVPKQVVEYYSYKAFPPRCPRPPTP</sequence>
<dbReference type="GO" id="GO:0005544">
    <property type="term" value="F:calcium-dependent phospholipid binding"/>
    <property type="evidence" value="ECO:0007669"/>
    <property type="project" value="InterPro"/>
</dbReference>
<dbReference type="SUPFAM" id="SSF49562">
    <property type="entry name" value="C2 domain (Calcium/lipid-binding domain, CaLB)"/>
    <property type="match status" value="2"/>
</dbReference>
<evidence type="ECO:0000313" key="5">
    <source>
        <dbReference type="Proteomes" id="UP000540952"/>
    </source>
</evidence>
<dbReference type="InterPro" id="IPR037768">
    <property type="entry name" value="C2B_Copine"/>
</dbReference>
<organism evidence="4 5">
    <name type="scientific">Tachuris rubrigastra</name>
    <dbReference type="NCBI Taxonomy" id="495162"/>
    <lineage>
        <taxon>Eukaryota</taxon>
        <taxon>Metazoa</taxon>
        <taxon>Chordata</taxon>
        <taxon>Craniata</taxon>
        <taxon>Vertebrata</taxon>
        <taxon>Euteleostomi</taxon>
        <taxon>Archelosauria</taxon>
        <taxon>Archosauria</taxon>
        <taxon>Dinosauria</taxon>
        <taxon>Saurischia</taxon>
        <taxon>Theropoda</taxon>
        <taxon>Coelurosauria</taxon>
        <taxon>Aves</taxon>
        <taxon>Neognathae</taxon>
        <taxon>Neoaves</taxon>
        <taxon>Telluraves</taxon>
        <taxon>Australaves</taxon>
        <taxon>Passeriformes</taxon>
        <taxon>Tyrannidae</taxon>
        <taxon>Tachuris</taxon>
    </lineage>
</organism>
<feature type="domain" description="C2" evidence="3">
    <location>
        <begin position="161"/>
        <end position="288"/>
    </location>
</feature>
<dbReference type="SMART" id="SM00239">
    <property type="entry name" value="C2"/>
    <property type="match status" value="2"/>
</dbReference>
<evidence type="ECO:0000313" key="4">
    <source>
        <dbReference type="EMBL" id="NWR27083.1"/>
    </source>
</evidence>
<dbReference type="InterPro" id="IPR036465">
    <property type="entry name" value="vWFA_dom_sf"/>
</dbReference>
<dbReference type="CDD" id="cd04047">
    <property type="entry name" value="C2B_Copine"/>
    <property type="match status" value="1"/>
</dbReference>
<reference evidence="4 5" key="1">
    <citation type="submission" date="2019-09" db="EMBL/GenBank/DDBJ databases">
        <title>Bird 10,000 Genomes (B10K) Project - Family phase.</title>
        <authorList>
            <person name="Zhang G."/>
        </authorList>
    </citation>
    <scope>NUCLEOTIDE SEQUENCE [LARGE SCALE GENOMIC DNA]</scope>
    <source>
        <strain evidence="4">B10K-CU-031-13</strain>
        <tissue evidence="4">Muscle</tissue>
    </source>
</reference>
<dbReference type="PANTHER" id="PTHR10857:SF6">
    <property type="entry name" value="COPINE-7"/>
    <property type="match status" value="1"/>
</dbReference>
<dbReference type="InterPro" id="IPR045052">
    <property type="entry name" value="Copine"/>
</dbReference>